<feature type="transmembrane region" description="Helical" evidence="9">
    <location>
        <begin position="31"/>
        <end position="52"/>
    </location>
</feature>
<dbReference type="Pfam" id="PF17158">
    <property type="entry name" value="MASE4"/>
    <property type="match status" value="1"/>
</dbReference>
<dbReference type="InterPro" id="IPR004358">
    <property type="entry name" value="Sig_transdc_His_kin-like_C"/>
</dbReference>
<dbReference type="STRING" id="35752.SAMN05421541_109256"/>
<name>A0A1I2I2U4_9ACTN</name>
<feature type="domain" description="Histidine kinase" evidence="10">
    <location>
        <begin position="325"/>
        <end position="540"/>
    </location>
</feature>
<dbReference type="PROSITE" id="PS50109">
    <property type="entry name" value="HIS_KIN"/>
    <property type="match status" value="1"/>
</dbReference>
<dbReference type="GO" id="GO:0005886">
    <property type="term" value="C:plasma membrane"/>
    <property type="evidence" value="ECO:0007669"/>
    <property type="project" value="UniProtKB-SubCell"/>
</dbReference>
<dbReference type="CDD" id="cd00082">
    <property type="entry name" value="HisKA"/>
    <property type="match status" value="1"/>
</dbReference>
<keyword evidence="9" id="KW-0472">Membrane</keyword>
<evidence type="ECO:0000256" key="9">
    <source>
        <dbReference type="SAM" id="Phobius"/>
    </source>
</evidence>
<dbReference type="InterPro" id="IPR036097">
    <property type="entry name" value="HisK_dim/P_sf"/>
</dbReference>
<reference evidence="11 12" key="1">
    <citation type="submission" date="2016-10" db="EMBL/GenBank/DDBJ databases">
        <authorList>
            <person name="de Groot N.N."/>
        </authorList>
    </citation>
    <scope>NUCLEOTIDE SEQUENCE [LARGE SCALE GENOMIC DNA]</scope>
    <source>
        <strain evidence="11 12">DSM 43019</strain>
    </source>
</reference>
<dbReference type="PANTHER" id="PTHR43711">
    <property type="entry name" value="TWO-COMPONENT HISTIDINE KINASE"/>
    <property type="match status" value="1"/>
</dbReference>
<evidence type="ECO:0000256" key="8">
    <source>
        <dbReference type="SAM" id="MobiDB-lite"/>
    </source>
</evidence>
<feature type="transmembrane region" description="Helical" evidence="9">
    <location>
        <begin position="159"/>
        <end position="181"/>
    </location>
</feature>
<dbReference type="GO" id="GO:0000155">
    <property type="term" value="F:phosphorelay sensor kinase activity"/>
    <property type="evidence" value="ECO:0007669"/>
    <property type="project" value="InterPro"/>
</dbReference>
<comment type="subcellular location">
    <subcellularLocation>
        <location evidence="2">Cell membrane</location>
    </subcellularLocation>
</comment>
<keyword evidence="5" id="KW-0808">Transferase</keyword>
<dbReference type="Pfam" id="PF02518">
    <property type="entry name" value="HATPase_c"/>
    <property type="match status" value="1"/>
</dbReference>
<evidence type="ECO:0000256" key="1">
    <source>
        <dbReference type="ARBA" id="ARBA00000085"/>
    </source>
</evidence>
<proteinExistence type="predicted"/>
<evidence type="ECO:0000256" key="7">
    <source>
        <dbReference type="ARBA" id="ARBA00023012"/>
    </source>
</evidence>
<comment type="catalytic activity">
    <reaction evidence="1">
        <text>ATP + protein L-histidine = ADP + protein N-phospho-L-histidine.</text>
        <dbReference type="EC" id="2.7.13.3"/>
    </reaction>
</comment>
<dbReference type="Gene3D" id="3.30.565.10">
    <property type="entry name" value="Histidine kinase-like ATPase, C-terminal domain"/>
    <property type="match status" value="1"/>
</dbReference>
<keyword evidence="4" id="KW-0597">Phosphoprotein</keyword>
<accession>A0A1I2I2U4</accession>
<dbReference type="SUPFAM" id="SSF55874">
    <property type="entry name" value="ATPase domain of HSP90 chaperone/DNA topoisomerase II/histidine kinase"/>
    <property type="match status" value="1"/>
</dbReference>
<dbReference type="OrthoDB" id="9806130at2"/>
<dbReference type="AlphaFoldDB" id="A0A1I2I2U4"/>
<feature type="transmembrane region" description="Helical" evidence="9">
    <location>
        <begin position="230"/>
        <end position="248"/>
    </location>
</feature>
<dbReference type="InterPro" id="IPR005467">
    <property type="entry name" value="His_kinase_dom"/>
</dbReference>
<evidence type="ECO:0000256" key="6">
    <source>
        <dbReference type="ARBA" id="ARBA00022777"/>
    </source>
</evidence>
<dbReference type="SMART" id="SM00387">
    <property type="entry name" value="HATPase_c"/>
    <property type="match status" value="1"/>
</dbReference>
<dbReference type="EC" id="2.7.13.3" evidence="3"/>
<feature type="transmembrane region" description="Helical" evidence="9">
    <location>
        <begin position="129"/>
        <end position="147"/>
    </location>
</feature>
<feature type="transmembrane region" description="Helical" evidence="9">
    <location>
        <begin position="90"/>
        <end position="109"/>
    </location>
</feature>
<feature type="transmembrane region" description="Helical" evidence="9">
    <location>
        <begin position="201"/>
        <end position="218"/>
    </location>
</feature>
<dbReference type="PANTHER" id="PTHR43711:SF1">
    <property type="entry name" value="HISTIDINE KINASE 1"/>
    <property type="match status" value="1"/>
</dbReference>
<evidence type="ECO:0000313" key="11">
    <source>
        <dbReference type="EMBL" id="SFF36739.1"/>
    </source>
</evidence>
<dbReference type="SUPFAM" id="SSF47384">
    <property type="entry name" value="Homodimeric domain of signal transducing histidine kinase"/>
    <property type="match status" value="1"/>
</dbReference>
<evidence type="ECO:0000256" key="2">
    <source>
        <dbReference type="ARBA" id="ARBA00004236"/>
    </source>
</evidence>
<dbReference type="SMART" id="SM00388">
    <property type="entry name" value="HisKA"/>
    <property type="match status" value="1"/>
</dbReference>
<evidence type="ECO:0000259" key="10">
    <source>
        <dbReference type="PROSITE" id="PS50109"/>
    </source>
</evidence>
<dbReference type="InterPro" id="IPR033424">
    <property type="entry name" value="MASE4"/>
</dbReference>
<keyword evidence="6 11" id="KW-0418">Kinase</keyword>
<protein>
    <recommendedName>
        <fullName evidence="3">histidine kinase</fullName>
        <ecNumber evidence="3">2.7.13.3</ecNumber>
    </recommendedName>
</protein>
<keyword evidence="9" id="KW-0812">Transmembrane</keyword>
<dbReference type="Gene3D" id="1.10.287.130">
    <property type="match status" value="1"/>
</dbReference>
<dbReference type="InterPro" id="IPR003594">
    <property type="entry name" value="HATPase_dom"/>
</dbReference>
<evidence type="ECO:0000256" key="5">
    <source>
        <dbReference type="ARBA" id="ARBA00022679"/>
    </source>
</evidence>
<evidence type="ECO:0000256" key="4">
    <source>
        <dbReference type="ARBA" id="ARBA00022553"/>
    </source>
</evidence>
<dbReference type="PRINTS" id="PR00344">
    <property type="entry name" value="BCTRLSENSOR"/>
</dbReference>
<organism evidence="11 12">
    <name type="scientific">Actinoplanes philippinensis</name>
    <dbReference type="NCBI Taxonomy" id="35752"/>
    <lineage>
        <taxon>Bacteria</taxon>
        <taxon>Bacillati</taxon>
        <taxon>Actinomycetota</taxon>
        <taxon>Actinomycetes</taxon>
        <taxon>Micromonosporales</taxon>
        <taxon>Micromonosporaceae</taxon>
        <taxon>Actinoplanes</taxon>
    </lineage>
</organism>
<gene>
    <name evidence="11" type="ORF">SAMN05421541_109256</name>
</gene>
<dbReference type="Pfam" id="PF00512">
    <property type="entry name" value="HisKA"/>
    <property type="match status" value="1"/>
</dbReference>
<dbReference type="InterPro" id="IPR036890">
    <property type="entry name" value="HATPase_C_sf"/>
</dbReference>
<keyword evidence="7" id="KW-0902">Two-component regulatory system</keyword>
<evidence type="ECO:0000256" key="3">
    <source>
        <dbReference type="ARBA" id="ARBA00012438"/>
    </source>
</evidence>
<feature type="region of interest" description="Disordered" evidence="8">
    <location>
        <begin position="1"/>
        <end position="23"/>
    </location>
</feature>
<dbReference type="EMBL" id="FONV01000009">
    <property type="protein sequence ID" value="SFF36739.1"/>
    <property type="molecule type" value="Genomic_DNA"/>
</dbReference>
<feature type="transmembrane region" description="Helical" evidence="9">
    <location>
        <begin position="58"/>
        <end position="78"/>
    </location>
</feature>
<dbReference type="Proteomes" id="UP000199645">
    <property type="component" value="Unassembled WGS sequence"/>
</dbReference>
<dbReference type="InterPro" id="IPR003661">
    <property type="entry name" value="HisK_dim/P_dom"/>
</dbReference>
<evidence type="ECO:0000313" key="12">
    <source>
        <dbReference type="Proteomes" id="UP000199645"/>
    </source>
</evidence>
<keyword evidence="9" id="KW-1133">Transmembrane helix</keyword>
<dbReference type="InterPro" id="IPR050736">
    <property type="entry name" value="Sensor_HK_Regulatory"/>
</dbReference>
<sequence>MGHPCVEGRSPVNPEGGVGRPEQAPVRRGPWVYAVVVIAAAVALVPFAGGRLGVHPNLVLVFLVLMPAADLLTGYLLAQQFLAHGRPTTLTLAGIYLFSSLVMTAYAVAFTRSQASGAGPSWSEVRAPLLGWVVVAGFPVLVAAVPARRHDLARGRRPAAVAIMAVAAVASAATVAGAVAGGSAGLPPLYQNGSATAAGRVLYGVAVPVIAVSLLAVARDLRRRPEVERWVVVAISASLATAVLTLVAPRYSVGFYAARTALLVSSAVVLTALIAETAGLYRRLSAAHDELHSAHRELSRRAEHLTTANRELEAADVWKSDILAALSHEINQPLAVISACAEELSHDWDSITDDERRTSAETLGRRVDDLLDMAAHLLALCRAERGDIRTRPAVLPVDRMLTRLVDNLSRQARQRVDADFGPPGAAVWADPVHTHQVLINFVTNAVKYSPGAVHVSATLNDTGTMVLFAVSDEGNGVPPDFVAHLFDRFTQADGAGAARTGAGFGLYLSRLLTEANHGALWYEAVVPHGSRFVLALPSAPGGAPAMARLAHADGAVTGRAE</sequence>
<keyword evidence="12" id="KW-1185">Reference proteome</keyword>